<evidence type="ECO:0000256" key="3">
    <source>
        <dbReference type="ARBA" id="ARBA00022691"/>
    </source>
</evidence>
<dbReference type="AlphaFoldDB" id="A0AAV0RL44"/>
<dbReference type="GO" id="GO:0009717">
    <property type="term" value="P:isoflavonoid biosynthetic process"/>
    <property type="evidence" value="ECO:0007669"/>
    <property type="project" value="UniProtKB-ARBA"/>
</dbReference>
<dbReference type="PIRSF" id="PIRSF005739">
    <property type="entry name" value="O-mtase"/>
    <property type="match status" value="1"/>
</dbReference>
<gene>
    <name evidence="8" type="ORF">LITE_LOCUS48487</name>
</gene>
<dbReference type="Gene3D" id="1.10.10.10">
    <property type="entry name" value="Winged helix-like DNA-binding domain superfamily/Winged helix DNA-binding domain"/>
    <property type="match status" value="1"/>
</dbReference>
<sequence>MNNPAAELLQAQTHIYNHVFSFINSMALKSAVELGIPDAIHTHGNNRPMPLTELAAALGIEPERKTYLHRLMRLLVHSGFFFAVGEEEPAYALTPSSKLLVKDNPNCLSSFVKLVPRPEYVTPCYVVGGWIKGGGDKRAAEISFKPDQGGGANNNSSRQEGGDATASSSAFERAYGMPFWEYTDRNAGFNALFNDAMAEDSGMMNLVVGDCCGAVFRGVESLVDVGGGTGTFARIIVAAFPGIRCKVLELPQVIGRLASGRNSSGKLEFVEGDMFQCVPSAGAVLLRMILHDWKDEECVKILKKCKDAISSKGEGGKVIIIDIVMDEKKEVDHELVQTKLNFDMVMMFMLNGKERTEKEWERLFLEAGFQRYKITHLFGFRSLIEVFP</sequence>
<protein>
    <recommendedName>
        <fullName evidence="10">Trans-resveratrol di-O-methyltransferase-like</fullName>
    </recommendedName>
</protein>
<keyword evidence="9" id="KW-1185">Reference proteome</keyword>
<dbReference type="GO" id="GO:0008757">
    <property type="term" value="F:S-adenosylmethionine-dependent methyltransferase activity"/>
    <property type="evidence" value="ECO:0007669"/>
    <property type="project" value="UniProtKB-ARBA"/>
</dbReference>
<evidence type="ECO:0008006" key="10">
    <source>
        <dbReference type="Google" id="ProtNLM"/>
    </source>
</evidence>
<evidence type="ECO:0000259" key="7">
    <source>
        <dbReference type="Pfam" id="PF08100"/>
    </source>
</evidence>
<dbReference type="EMBL" id="CAMGYJ010000011">
    <property type="protein sequence ID" value="CAI0557796.1"/>
    <property type="molecule type" value="Genomic_DNA"/>
</dbReference>
<dbReference type="GO" id="GO:0008171">
    <property type="term" value="F:O-methyltransferase activity"/>
    <property type="evidence" value="ECO:0007669"/>
    <property type="project" value="InterPro"/>
</dbReference>
<feature type="region of interest" description="Disordered" evidence="5">
    <location>
        <begin position="144"/>
        <end position="164"/>
    </location>
</feature>
<dbReference type="GO" id="GO:0032259">
    <property type="term" value="P:methylation"/>
    <property type="evidence" value="ECO:0007669"/>
    <property type="project" value="UniProtKB-KW"/>
</dbReference>
<dbReference type="Gene3D" id="3.40.50.150">
    <property type="entry name" value="Vaccinia Virus protein VP39"/>
    <property type="match status" value="1"/>
</dbReference>
<keyword evidence="3" id="KW-0949">S-adenosyl-L-methionine</keyword>
<evidence type="ECO:0000313" key="8">
    <source>
        <dbReference type="EMBL" id="CAI0557796.1"/>
    </source>
</evidence>
<feature type="active site" description="Proton acceptor" evidence="4">
    <location>
        <position position="291"/>
    </location>
</feature>
<feature type="compositionally biased region" description="Polar residues" evidence="5">
    <location>
        <begin position="153"/>
        <end position="164"/>
    </location>
</feature>
<dbReference type="InterPro" id="IPR036390">
    <property type="entry name" value="WH_DNA-bd_sf"/>
</dbReference>
<accession>A0AAV0RL44</accession>
<proteinExistence type="predicted"/>
<evidence type="ECO:0000256" key="2">
    <source>
        <dbReference type="ARBA" id="ARBA00022679"/>
    </source>
</evidence>
<dbReference type="Pfam" id="PF00891">
    <property type="entry name" value="Methyltransf_2"/>
    <property type="match status" value="1"/>
</dbReference>
<comment type="caution">
    <text evidence="8">The sequence shown here is derived from an EMBL/GenBank/DDBJ whole genome shotgun (WGS) entry which is preliminary data.</text>
</comment>
<dbReference type="SUPFAM" id="SSF53335">
    <property type="entry name" value="S-adenosyl-L-methionine-dependent methyltransferases"/>
    <property type="match status" value="1"/>
</dbReference>
<feature type="domain" description="O-methyltransferase C-terminal" evidence="6">
    <location>
        <begin position="169"/>
        <end position="370"/>
    </location>
</feature>
<organism evidence="8 9">
    <name type="scientific">Linum tenue</name>
    <dbReference type="NCBI Taxonomy" id="586396"/>
    <lineage>
        <taxon>Eukaryota</taxon>
        <taxon>Viridiplantae</taxon>
        <taxon>Streptophyta</taxon>
        <taxon>Embryophyta</taxon>
        <taxon>Tracheophyta</taxon>
        <taxon>Spermatophyta</taxon>
        <taxon>Magnoliopsida</taxon>
        <taxon>eudicotyledons</taxon>
        <taxon>Gunneridae</taxon>
        <taxon>Pentapetalae</taxon>
        <taxon>rosids</taxon>
        <taxon>fabids</taxon>
        <taxon>Malpighiales</taxon>
        <taxon>Linaceae</taxon>
        <taxon>Linum</taxon>
    </lineage>
</organism>
<name>A0AAV0RL44_9ROSI</name>
<dbReference type="InterPro" id="IPR012967">
    <property type="entry name" value="COMT_dimerisation"/>
</dbReference>
<feature type="domain" description="O-methyltransferase dimerisation" evidence="7">
    <location>
        <begin position="17"/>
        <end position="103"/>
    </location>
</feature>
<dbReference type="InterPro" id="IPR016461">
    <property type="entry name" value="COMT-like"/>
</dbReference>
<dbReference type="PANTHER" id="PTHR11746">
    <property type="entry name" value="O-METHYLTRANSFERASE"/>
    <property type="match status" value="1"/>
</dbReference>
<evidence type="ECO:0000256" key="1">
    <source>
        <dbReference type="ARBA" id="ARBA00022603"/>
    </source>
</evidence>
<dbReference type="Proteomes" id="UP001154282">
    <property type="component" value="Unassembled WGS sequence"/>
</dbReference>
<dbReference type="InterPro" id="IPR001077">
    <property type="entry name" value="COMT_C"/>
</dbReference>
<dbReference type="PROSITE" id="PS51683">
    <property type="entry name" value="SAM_OMT_II"/>
    <property type="match status" value="1"/>
</dbReference>
<evidence type="ECO:0000259" key="6">
    <source>
        <dbReference type="Pfam" id="PF00891"/>
    </source>
</evidence>
<keyword evidence="2" id="KW-0808">Transferase</keyword>
<dbReference type="Pfam" id="PF08100">
    <property type="entry name" value="Dimerisation"/>
    <property type="match status" value="1"/>
</dbReference>
<dbReference type="FunFam" id="1.10.10.10:FF:000213">
    <property type="entry name" value="Coniferyl alcohol 9-O-methyltransferase"/>
    <property type="match status" value="1"/>
</dbReference>
<evidence type="ECO:0000256" key="4">
    <source>
        <dbReference type="PIRSR" id="PIRSR005739-1"/>
    </source>
</evidence>
<dbReference type="GO" id="GO:0046983">
    <property type="term" value="F:protein dimerization activity"/>
    <property type="evidence" value="ECO:0007669"/>
    <property type="project" value="InterPro"/>
</dbReference>
<evidence type="ECO:0000313" key="9">
    <source>
        <dbReference type="Proteomes" id="UP001154282"/>
    </source>
</evidence>
<reference evidence="8" key="1">
    <citation type="submission" date="2022-08" db="EMBL/GenBank/DDBJ databases">
        <authorList>
            <person name="Gutierrez-Valencia J."/>
        </authorList>
    </citation>
    <scope>NUCLEOTIDE SEQUENCE</scope>
</reference>
<keyword evidence="1" id="KW-0489">Methyltransferase</keyword>
<dbReference type="InterPro" id="IPR029063">
    <property type="entry name" value="SAM-dependent_MTases_sf"/>
</dbReference>
<evidence type="ECO:0000256" key="5">
    <source>
        <dbReference type="SAM" id="MobiDB-lite"/>
    </source>
</evidence>
<dbReference type="SUPFAM" id="SSF46785">
    <property type="entry name" value="Winged helix' DNA-binding domain"/>
    <property type="match status" value="1"/>
</dbReference>
<dbReference type="InterPro" id="IPR036388">
    <property type="entry name" value="WH-like_DNA-bd_sf"/>
</dbReference>